<dbReference type="RefSeq" id="XP_041219484.1">
    <property type="nucleotide sequence ID" value="XM_041368198.1"/>
</dbReference>
<name>A0AAD4HER8_9AGAM</name>
<comment type="caution">
    <text evidence="1">The sequence shown here is derived from an EMBL/GenBank/DDBJ whole genome shotgun (WGS) entry which is preliminary data.</text>
</comment>
<accession>A0AAD4HER8</accession>
<proteinExistence type="predicted"/>
<gene>
    <name evidence="1" type="ORF">F5891DRAFT_1195833</name>
</gene>
<dbReference type="AlphaFoldDB" id="A0AAD4HER8"/>
<evidence type="ECO:0000313" key="2">
    <source>
        <dbReference type="Proteomes" id="UP001195769"/>
    </source>
</evidence>
<reference evidence="1" key="1">
    <citation type="journal article" date="2020" name="New Phytol.">
        <title>Comparative genomics reveals dynamic genome evolution in host specialist ectomycorrhizal fungi.</title>
        <authorList>
            <person name="Lofgren L.A."/>
            <person name="Nguyen N.H."/>
            <person name="Vilgalys R."/>
            <person name="Ruytinx J."/>
            <person name="Liao H.L."/>
            <person name="Branco S."/>
            <person name="Kuo A."/>
            <person name="LaButti K."/>
            <person name="Lipzen A."/>
            <person name="Andreopoulos W."/>
            <person name="Pangilinan J."/>
            <person name="Riley R."/>
            <person name="Hundley H."/>
            <person name="Na H."/>
            <person name="Barry K."/>
            <person name="Grigoriev I.V."/>
            <person name="Stajich J.E."/>
            <person name="Kennedy P.G."/>
        </authorList>
    </citation>
    <scope>NUCLEOTIDE SEQUENCE</scope>
    <source>
        <strain evidence="1">FC203</strain>
    </source>
</reference>
<protein>
    <submittedName>
        <fullName evidence="1">Uncharacterized protein</fullName>
    </submittedName>
</protein>
<dbReference type="GeneID" id="64662496"/>
<dbReference type="EMBL" id="JABBWK010000088">
    <property type="protein sequence ID" value="KAG1893908.1"/>
    <property type="molecule type" value="Genomic_DNA"/>
</dbReference>
<organism evidence="1 2">
    <name type="scientific">Suillus fuscotomentosus</name>
    <dbReference type="NCBI Taxonomy" id="1912939"/>
    <lineage>
        <taxon>Eukaryota</taxon>
        <taxon>Fungi</taxon>
        <taxon>Dikarya</taxon>
        <taxon>Basidiomycota</taxon>
        <taxon>Agaricomycotina</taxon>
        <taxon>Agaricomycetes</taxon>
        <taxon>Agaricomycetidae</taxon>
        <taxon>Boletales</taxon>
        <taxon>Suillineae</taxon>
        <taxon>Suillaceae</taxon>
        <taxon>Suillus</taxon>
    </lineage>
</organism>
<dbReference type="Proteomes" id="UP001195769">
    <property type="component" value="Unassembled WGS sequence"/>
</dbReference>
<keyword evidence="2" id="KW-1185">Reference proteome</keyword>
<evidence type="ECO:0000313" key="1">
    <source>
        <dbReference type="EMBL" id="KAG1893908.1"/>
    </source>
</evidence>
<sequence length="386" mass="43688">MSVTNDALTAQVNGLDGIVKTLQAESKKPQKKVMGKHISNDHPALKRLIQPMFCDLCGIESSMGRNKHTEALMKVKLLGNGHAYEMHQGEERDEEGGGKTWHPNWLGHVDEAVNAMFIKEIIDHVYNNEKCHRESPNLKAEVPDKDFDMQVIMQCTKDYFRNIHKQAMCCSNTSKAQKAEQKKEHGRQRAHRAAVTKSRHATAVIYEKETGREGAVAMIDTDFASDILSYSEDDLSEDTLTRWMKSGAGNLANMVLTKYKSGNNKATTVDTDKINTIQPPKKHHKTAEGGTRLKRIVKKMFDISPEQMNEDAPSSAKKNLLFENMVADSWKNSHPDMEMLEGVPWLKGFWASLTRDDLIKEDYEYLEELGEWHKQKGDEGDKSGDQ</sequence>